<name>A0AAW2NS33_SESRA</name>
<reference evidence="1" key="2">
    <citation type="journal article" date="2024" name="Plant">
        <title>Genomic evolution and insights into agronomic trait innovations of Sesamum species.</title>
        <authorList>
            <person name="Miao H."/>
            <person name="Wang L."/>
            <person name="Qu L."/>
            <person name="Liu H."/>
            <person name="Sun Y."/>
            <person name="Le M."/>
            <person name="Wang Q."/>
            <person name="Wei S."/>
            <person name="Zheng Y."/>
            <person name="Lin W."/>
            <person name="Duan Y."/>
            <person name="Cao H."/>
            <person name="Xiong S."/>
            <person name="Wang X."/>
            <person name="Wei L."/>
            <person name="Li C."/>
            <person name="Ma Q."/>
            <person name="Ju M."/>
            <person name="Zhao R."/>
            <person name="Li G."/>
            <person name="Mu C."/>
            <person name="Tian Q."/>
            <person name="Mei H."/>
            <person name="Zhang T."/>
            <person name="Gao T."/>
            <person name="Zhang H."/>
        </authorList>
    </citation>
    <scope>NUCLEOTIDE SEQUENCE</scope>
    <source>
        <strain evidence="1">G02</strain>
    </source>
</reference>
<evidence type="ECO:0000313" key="1">
    <source>
        <dbReference type="EMBL" id="KAL0346083.1"/>
    </source>
</evidence>
<dbReference type="AlphaFoldDB" id="A0AAW2NS33"/>
<gene>
    <name evidence="1" type="ORF">Sradi_4439600</name>
</gene>
<protein>
    <submittedName>
        <fullName evidence="1">Uncharacterized protein</fullName>
    </submittedName>
</protein>
<organism evidence="1">
    <name type="scientific">Sesamum radiatum</name>
    <name type="common">Black benniseed</name>
    <dbReference type="NCBI Taxonomy" id="300843"/>
    <lineage>
        <taxon>Eukaryota</taxon>
        <taxon>Viridiplantae</taxon>
        <taxon>Streptophyta</taxon>
        <taxon>Embryophyta</taxon>
        <taxon>Tracheophyta</taxon>
        <taxon>Spermatophyta</taxon>
        <taxon>Magnoliopsida</taxon>
        <taxon>eudicotyledons</taxon>
        <taxon>Gunneridae</taxon>
        <taxon>Pentapetalae</taxon>
        <taxon>asterids</taxon>
        <taxon>lamiids</taxon>
        <taxon>Lamiales</taxon>
        <taxon>Pedaliaceae</taxon>
        <taxon>Sesamum</taxon>
    </lineage>
</organism>
<sequence>MYKRTIIPTFLALLIGFGLWCYVTGPFYDVSSRANHEASETFVNGVQPNATVFEKSIFDNSGGMRENGPAEKHHRKLQRCYCSCNCKCSWRGCASCCFLTKNGTI</sequence>
<reference evidence="1" key="1">
    <citation type="submission" date="2020-06" db="EMBL/GenBank/DDBJ databases">
        <authorList>
            <person name="Li T."/>
            <person name="Hu X."/>
            <person name="Zhang T."/>
            <person name="Song X."/>
            <person name="Zhang H."/>
            <person name="Dai N."/>
            <person name="Sheng W."/>
            <person name="Hou X."/>
            <person name="Wei L."/>
        </authorList>
    </citation>
    <scope>NUCLEOTIDE SEQUENCE</scope>
    <source>
        <strain evidence="1">G02</strain>
        <tissue evidence="1">Leaf</tissue>
    </source>
</reference>
<dbReference type="EMBL" id="JACGWJ010000019">
    <property type="protein sequence ID" value="KAL0346083.1"/>
    <property type="molecule type" value="Genomic_DNA"/>
</dbReference>
<proteinExistence type="predicted"/>
<accession>A0AAW2NS33</accession>
<comment type="caution">
    <text evidence="1">The sequence shown here is derived from an EMBL/GenBank/DDBJ whole genome shotgun (WGS) entry which is preliminary data.</text>
</comment>